<evidence type="ECO:0000256" key="4">
    <source>
        <dbReference type="ARBA" id="ARBA00022737"/>
    </source>
</evidence>
<evidence type="ECO:0000313" key="10">
    <source>
        <dbReference type="Proteomes" id="UP000249293"/>
    </source>
</evidence>
<dbReference type="AlphaFoldDB" id="A0A1V2LRU2"/>
<dbReference type="GO" id="GO:0005783">
    <property type="term" value="C:endoplasmic reticulum"/>
    <property type="evidence" value="ECO:0007669"/>
    <property type="project" value="TreeGrafter"/>
</dbReference>
<dbReference type="InterPro" id="IPR050693">
    <property type="entry name" value="Hsp70_NEF-Inhibitors"/>
</dbReference>
<dbReference type="STRING" id="4909.A0A1V2LRU2"/>
<protein>
    <recommendedName>
        <fullName evidence="3">Hsp70 nucleotide exchange factor FES1</fullName>
    </recommendedName>
    <alternativeName>
        <fullName evidence="2">Hsp70 nucleotide exchange factor fes1</fullName>
    </alternativeName>
</protein>
<reference evidence="9" key="1">
    <citation type="journal article" date="2017" name="Genome Announc.">
        <title>Genome sequences of Cyberlindnera fabianii 65, Pichia kudriavzevii 129, and Saccharomyces cerevisiae 131 isolated from fermented masau fruits in Zimbabwe.</title>
        <authorList>
            <person name="van Rijswijck I.M.H."/>
            <person name="Derks M.F.L."/>
            <person name="Abee T."/>
            <person name="de Ridder D."/>
            <person name="Smid E.J."/>
        </authorList>
    </citation>
    <scope>NUCLEOTIDE SEQUENCE [LARGE SCALE GENOMIC DNA]</scope>
    <source>
        <strain evidence="9">129</strain>
    </source>
</reference>
<feature type="region of interest" description="Disordered" evidence="5">
    <location>
        <begin position="1"/>
        <end position="25"/>
    </location>
</feature>
<evidence type="ECO:0000313" key="8">
    <source>
        <dbReference type="EMBL" id="ONH76470.1"/>
    </source>
</evidence>
<gene>
    <name evidence="8" type="ORF">BOH78_1059</name>
    <name evidence="7" type="ORF">C5L36_0C09080</name>
</gene>
<keyword evidence="10" id="KW-1185">Reference proteome</keyword>
<reference evidence="8" key="2">
    <citation type="submission" date="2017-01" db="EMBL/GenBank/DDBJ databases">
        <authorList>
            <person name="Mah S.A."/>
            <person name="Swanson W.J."/>
            <person name="Moy G.W."/>
            <person name="Vacquier V.D."/>
        </authorList>
    </citation>
    <scope>NUCLEOTIDE SEQUENCE [LARGE SCALE GENOMIC DNA]</scope>
    <source>
        <strain evidence="8">129</strain>
    </source>
</reference>
<dbReference type="InterPro" id="IPR011989">
    <property type="entry name" value="ARM-like"/>
</dbReference>
<dbReference type="Proteomes" id="UP000189274">
    <property type="component" value="Unassembled WGS sequence"/>
</dbReference>
<evidence type="ECO:0000313" key="7">
    <source>
        <dbReference type="EMBL" id="AWU77000.1"/>
    </source>
</evidence>
<dbReference type="Gene3D" id="1.25.10.10">
    <property type="entry name" value="Leucine-rich Repeat Variant"/>
    <property type="match status" value="1"/>
</dbReference>
<organism evidence="8 9">
    <name type="scientific">Pichia kudriavzevii</name>
    <name type="common">Yeast</name>
    <name type="synonym">Issatchenkia orientalis</name>
    <dbReference type="NCBI Taxonomy" id="4909"/>
    <lineage>
        <taxon>Eukaryota</taxon>
        <taxon>Fungi</taxon>
        <taxon>Dikarya</taxon>
        <taxon>Ascomycota</taxon>
        <taxon>Saccharomycotina</taxon>
        <taxon>Pichiomycetes</taxon>
        <taxon>Pichiales</taxon>
        <taxon>Pichiaceae</taxon>
        <taxon>Pichia</taxon>
    </lineage>
</organism>
<feature type="compositionally biased region" description="Polar residues" evidence="5">
    <location>
        <begin position="1"/>
        <end position="15"/>
    </location>
</feature>
<name>A0A1V2LRU2_PICKU</name>
<dbReference type="GO" id="GO:0000774">
    <property type="term" value="F:adenyl-nucleotide exchange factor activity"/>
    <property type="evidence" value="ECO:0007669"/>
    <property type="project" value="TreeGrafter"/>
</dbReference>
<dbReference type="InterPro" id="IPR013918">
    <property type="entry name" value="Nucleotide_exch_fac_Fes1"/>
</dbReference>
<sequence length="309" mass="34749">MEKLLQWSTAQQSSDPEVRAQAPAPDPKLLAQVLGADTGKDDAQLMKEDITVLVCDDPNISIDDKLIALEDFEMLVQNLDNANNISPMGIWPEIAKLYTYEGEERDEFRGMGALITGTAVQNNLKCQKDFLKHVGKEGFTSLMKLADKGNNYNVRARALYALSGLIGHNGDLYELFVESNGWDFLTGILAECFKNEKKDNKVLLRVLSLLKSILYDEVVEEGQEVRSSKKDRLCCVTDRNIVHLLADKLSETTSSVEVNERIINILSYLHENSFEFSSEDIKEIQQKVASLSDHKVYNTEEIKTLQSLV</sequence>
<dbReference type="PANTHER" id="PTHR19316">
    <property type="entry name" value="PROTEIN FOLDING REGULATOR"/>
    <property type="match status" value="1"/>
</dbReference>
<dbReference type="OrthoDB" id="10250458at2759"/>
<reference evidence="7 10" key="3">
    <citation type="submission" date="2018-06" db="EMBL/GenBank/DDBJ databases">
        <title>Population genomics shows no distinction between pathogenic Candida krusei and environmental Pichia kudriavzevii: One species, four names.</title>
        <authorList>
            <person name="Douglass A.P."/>
            <person name="Offei B."/>
            <person name="Braun-Galleani S."/>
            <person name="Coughlan A.Y."/>
            <person name="Martos A."/>
            <person name="Ortiz-Merino R.A."/>
            <person name="Byrne K.P."/>
            <person name="Wolfe K.H."/>
        </authorList>
    </citation>
    <scope>NUCLEOTIDE SEQUENCE [LARGE SCALE GENOMIC DNA]</scope>
    <source>
        <strain evidence="7 10">CBS573</strain>
    </source>
</reference>
<dbReference type="EMBL" id="CP028775">
    <property type="protein sequence ID" value="AWU77000.1"/>
    <property type="molecule type" value="Genomic_DNA"/>
</dbReference>
<dbReference type="InterPro" id="IPR016024">
    <property type="entry name" value="ARM-type_fold"/>
</dbReference>
<comment type="similarity">
    <text evidence="1">Belongs to the FES1 family.</text>
</comment>
<dbReference type="SUPFAM" id="SSF48371">
    <property type="entry name" value="ARM repeat"/>
    <property type="match status" value="1"/>
</dbReference>
<proteinExistence type="inferred from homology"/>
<evidence type="ECO:0000256" key="5">
    <source>
        <dbReference type="SAM" id="MobiDB-lite"/>
    </source>
</evidence>
<accession>A0A1V2LRU2</accession>
<evidence type="ECO:0000256" key="3">
    <source>
        <dbReference type="ARBA" id="ARBA00020719"/>
    </source>
</evidence>
<dbReference type="EMBL" id="MQVM01000004">
    <property type="protein sequence ID" value="ONH76470.1"/>
    <property type="molecule type" value="Genomic_DNA"/>
</dbReference>
<evidence type="ECO:0000313" key="9">
    <source>
        <dbReference type="Proteomes" id="UP000189274"/>
    </source>
</evidence>
<dbReference type="Proteomes" id="UP000249293">
    <property type="component" value="Chromosome 3"/>
</dbReference>
<dbReference type="PANTHER" id="PTHR19316:SF18">
    <property type="entry name" value="HSP70-BINDING PROTEIN 1"/>
    <property type="match status" value="1"/>
</dbReference>
<feature type="domain" description="Nucleotide exchange factor Fes1" evidence="6">
    <location>
        <begin position="1"/>
        <end position="85"/>
    </location>
</feature>
<dbReference type="VEuPathDB" id="FungiDB:C5L36_0C09080"/>
<evidence type="ECO:0000256" key="2">
    <source>
        <dbReference type="ARBA" id="ARBA00015214"/>
    </source>
</evidence>
<dbReference type="Pfam" id="PF08609">
    <property type="entry name" value="Fes1"/>
    <property type="match status" value="1"/>
</dbReference>
<keyword evidence="4" id="KW-0677">Repeat</keyword>
<evidence type="ECO:0000259" key="6">
    <source>
        <dbReference type="Pfam" id="PF08609"/>
    </source>
</evidence>
<evidence type="ECO:0000256" key="1">
    <source>
        <dbReference type="ARBA" id="ARBA00011045"/>
    </source>
</evidence>